<dbReference type="Proteomes" id="UP000230709">
    <property type="component" value="Plasmid pOB3b2"/>
</dbReference>
<dbReference type="AlphaFoldDB" id="A0A2D2D734"/>
<keyword evidence="2" id="KW-0614">Plasmid</keyword>
<feature type="region of interest" description="Disordered" evidence="1">
    <location>
        <begin position="1"/>
        <end position="22"/>
    </location>
</feature>
<keyword evidence="3" id="KW-1185">Reference proteome</keyword>
<evidence type="ECO:0000313" key="2">
    <source>
        <dbReference type="EMBL" id="ATQ70755.1"/>
    </source>
</evidence>
<dbReference type="EMBL" id="CP023739">
    <property type="protein sequence ID" value="ATQ70755.1"/>
    <property type="molecule type" value="Genomic_DNA"/>
</dbReference>
<geneLocation type="plasmid" evidence="3">
    <name>pob3b2</name>
</geneLocation>
<gene>
    <name evidence="2" type="ORF">CQW49_22480</name>
</gene>
<evidence type="ECO:0000256" key="1">
    <source>
        <dbReference type="SAM" id="MobiDB-lite"/>
    </source>
</evidence>
<proteinExistence type="predicted"/>
<feature type="compositionally biased region" description="Low complexity" evidence="1">
    <location>
        <begin position="9"/>
        <end position="19"/>
    </location>
</feature>
<evidence type="ECO:0000313" key="3">
    <source>
        <dbReference type="Proteomes" id="UP000230709"/>
    </source>
</evidence>
<protein>
    <submittedName>
        <fullName evidence="2">Uncharacterized protein</fullName>
    </submittedName>
</protein>
<accession>A0A2D2D734</accession>
<dbReference type="RefSeq" id="WP_099831975.1">
    <property type="nucleotide sequence ID" value="NZ_CP023739.1"/>
</dbReference>
<sequence length="198" mass="21191">MANRSQKSAAVAAKANKNARPPRPQISFEAARLLCPTDAQAVSIATAFGLSTPDYLGIRASHEKLLRETALAFDDALNEKAAQMHFQRVVGIYVASAQGAGRFYSDKLTEARALTAKLANDSRDEDRDAPAGFESKAQRARQFAADLAMQSYALLAAAHGAIDAYLEITGEDWKPYVAPSEAETVERKSAAAELGAFG</sequence>
<name>A0A2D2D734_METT3</name>
<organism evidence="2 3">
    <name type="scientific">Methylosinus trichosporium (strain ATCC 35070 / NCIMB 11131 / UNIQEM 75 / OB3b)</name>
    <dbReference type="NCBI Taxonomy" id="595536"/>
    <lineage>
        <taxon>Bacteria</taxon>
        <taxon>Pseudomonadati</taxon>
        <taxon>Pseudomonadota</taxon>
        <taxon>Alphaproteobacteria</taxon>
        <taxon>Hyphomicrobiales</taxon>
        <taxon>Methylocystaceae</taxon>
        <taxon>Methylosinus</taxon>
    </lineage>
</organism>
<reference evidence="3" key="1">
    <citation type="submission" date="2017-10" db="EMBL/GenBank/DDBJ databases">
        <title>Completed PacBio SMRT sequence of Methylosinus trichosporium OB3b reveals presence of a third large plasmid.</title>
        <authorList>
            <person name="Charles T.C."/>
            <person name="Lynch M.D.J."/>
            <person name="Heil J.R."/>
            <person name="Cheng J."/>
        </authorList>
    </citation>
    <scope>NUCLEOTIDE SEQUENCE [LARGE SCALE GENOMIC DNA]</scope>
    <source>
        <strain evidence="3">OB3b</strain>
        <plasmid evidence="3">pob3b2</plasmid>
    </source>
</reference>
<dbReference type="KEGG" id="mtw:CQW49_22480"/>